<proteinExistence type="predicted"/>
<sequence>MRIKFICLCQVSLFMDLKIAEEGSVSVASQAETDEHIASVRLWQQKREKRRCRNNHGVLILMTAIGQSQSESEADVYYLWKTMN</sequence>
<reference evidence="1 2" key="1">
    <citation type="submission" date="2015-09" db="EMBL/GenBank/DDBJ databases">
        <authorList>
            <consortium name="Pathogen Informatics"/>
        </authorList>
    </citation>
    <scope>NUCLEOTIDE SEQUENCE [LARGE SCALE GENOMIC DNA]</scope>
    <source>
        <strain evidence="1 2">2789STDY5834962</strain>
    </source>
</reference>
<dbReference type="EMBL" id="CYXR01000002">
    <property type="protein sequence ID" value="CUM74414.1"/>
    <property type="molecule type" value="Genomic_DNA"/>
</dbReference>
<organism evidence="1 2">
    <name type="scientific">Coprococcus comes</name>
    <dbReference type="NCBI Taxonomy" id="410072"/>
    <lineage>
        <taxon>Bacteria</taxon>
        <taxon>Bacillati</taxon>
        <taxon>Bacillota</taxon>
        <taxon>Clostridia</taxon>
        <taxon>Lachnospirales</taxon>
        <taxon>Lachnospiraceae</taxon>
        <taxon>Coprococcus</taxon>
    </lineage>
</organism>
<dbReference type="AlphaFoldDB" id="A0A173R8W7"/>
<gene>
    <name evidence="1" type="ORF">ERS852574_00428</name>
</gene>
<evidence type="ECO:0000313" key="1">
    <source>
        <dbReference type="EMBL" id="CUM74414.1"/>
    </source>
</evidence>
<dbReference type="Proteomes" id="UP000095727">
    <property type="component" value="Unassembled WGS sequence"/>
</dbReference>
<name>A0A173R8W7_9FIRM</name>
<protein>
    <submittedName>
        <fullName evidence="1">Uncharacterized protein</fullName>
    </submittedName>
</protein>
<evidence type="ECO:0000313" key="2">
    <source>
        <dbReference type="Proteomes" id="UP000095727"/>
    </source>
</evidence>
<dbReference type="RefSeq" id="WP_055155659.1">
    <property type="nucleotide sequence ID" value="NZ_CYXR01000002.1"/>
</dbReference>
<accession>A0A173R8W7</accession>